<dbReference type="OrthoDB" id="8954335at2759"/>
<dbReference type="EMBL" id="CAJNOJ010000636">
    <property type="protein sequence ID" value="CAF1501250.1"/>
    <property type="molecule type" value="Genomic_DNA"/>
</dbReference>
<accession>A0A815TCL7</accession>
<dbReference type="SUPFAM" id="SSF52540">
    <property type="entry name" value="P-loop containing nucleoside triphosphate hydrolases"/>
    <property type="match status" value="1"/>
</dbReference>
<gene>
    <name evidence="2" type="ORF">EDS130_LOCUS42644</name>
</gene>
<dbReference type="InterPro" id="IPR006073">
    <property type="entry name" value="GTP-bd"/>
</dbReference>
<dbReference type="Proteomes" id="UP000663852">
    <property type="component" value="Unassembled WGS sequence"/>
</dbReference>
<evidence type="ECO:0000313" key="2">
    <source>
        <dbReference type="EMBL" id="CAF1501250.1"/>
    </source>
</evidence>
<dbReference type="AlphaFoldDB" id="A0A815TCL7"/>
<evidence type="ECO:0000313" key="3">
    <source>
        <dbReference type="Proteomes" id="UP000663852"/>
    </source>
</evidence>
<feature type="domain" description="G" evidence="1">
    <location>
        <begin position="159"/>
        <end position="225"/>
    </location>
</feature>
<proteinExistence type="predicted"/>
<dbReference type="CDD" id="cd00882">
    <property type="entry name" value="Ras_like_GTPase"/>
    <property type="match status" value="1"/>
</dbReference>
<evidence type="ECO:0000259" key="1">
    <source>
        <dbReference type="Pfam" id="PF01926"/>
    </source>
</evidence>
<organism evidence="2 3">
    <name type="scientific">Adineta ricciae</name>
    <name type="common">Rotifer</name>
    <dbReference type="NCBI Taxonomy" id="249248"/>
    <lineage>
        <taxon>Eukaryota</taxon>
        <taxon>Metazoa</taxon>
        <taxon>Spiralia</taxon>
        <taxon>Gnathifera</taxon>
        <taxon>Rotifera</taxon>
        <taxon>Eurotatoria</taxon>
        <taxon>Bdelloidea</taxon>
        <taxon>Adinetida</taxon>
        <taxon>Adinetidae</taxon>
        <taxon>Adineta</taxon>
    </lineage>
</organism>
<name>A0A815TCL7_ADIRI</name>
<dbReference type="Gene3D" id="3.40.50.300">
    <property type="entry name" value="P-loop containing nucleotide triphosphate hydrolases"/>
    <property type="match status" value="1"/>
</dbReference>
<dbReference type="Pfam" id="PF01926">
    <property type="entry name" value="MMR_HSR1"/>
    <property type="match status" value="1"/>
</dbReference>
<dbReference type="InterPro" id="IPR027417">
    <property type="entry name" value="P-loop_NTPase"/>
</dbReference>
<comment type="caution">
    <text evidence="2">The sequence shown here is derived from an EMBL/GenBank/DDBJ whole genome shotgun (WGS) entry which is preliminary data.</text>
</comment>
<dbReference type="GO" id="GO:0005525">
    <property type="term" value="F:GTP binding"/>
    <property type="evidence" value="ECO:0007669"/>
    <property type="project" value="InterPro"/>
</dbReference>
<reference evidence="2" key="1">
    <citation type="submission" date="2021-02" db="EMBL/GenBank/DDBJ databases">
        <authorList>
            <person name="Nowell W R."/>
        </authorList>
    </citation>
    <scope>NUCLEOTIDE SEQUENCE</scope>
</reference>
<protein>
    <recommendedName>
        <fullName evidence="1">G domain-containing protein</fullName>
    </recommendedName>
</protein>
<sequence>MDNSFMLLKAFAKLCENILNELYTRELFRKVFPPQQANNFRSIAYQNHPILASSPNGNQDSSSQFNSNRSSFITASNAQTIGLIDNQQSEEYRMLCQKAEQHRNDNAELLAGFERLNEEMKAKKITSFEVLAEQDKRAAKLFLELARLTEPMPLDNINIGIFGLTSTGKSTLLNSLLGKKVAETGPNETTTKITSYPGTSYTLWDVPGRNDETVYINVEYISFFKGLTHRLILIQSTLKENSMDEHEREGFKTHIQNEIVTLGLKRVNKIFYICAKQPQLFEDWLQLVNWLTPNEA</sequence>